<feature type="transmembrane region" description="Helical" evidence="1">
    <location>
        <begin position="259"/>
        <end position="279"/>
    </location>
</feature>
<keyword evidence="1" id="KW-0472">Membrane</keyword>
<keyword evidence="1" id="KW-0812">Transmembrane</keyword>
<proteinExistence type="predicted"/>
<sequence>MSSEEFVGNVLWPNINLYYLALLLSFVLYYLIFKRYYTSIIDPAFWAFIPSLFGFSIVLFLKFTNEIIDYYFISYLITQFVFGCGFIIASGEKKITISRIIKFGDEAFFMKVFFLVSFILYVGTTLAGYVILGIPLFAESRLDIAANAKGGMGVLTRFSVLGTVCVYCALFYWNNKDIVINFLSKFSIIFFIIVILLGGSKGAFLNIAFIYFCYIYINGNKTISFHEKIEKLKRKQIYFIIIGLFFALFVISITNKVNLVTSISFLVFRLVGYGDVYWMAYPNGMIEDIPYKNPIIVLFQSVLGFFRIVPHSEFPEPIGYTLKSMFYNLSSLTGANARHNVFGLVYFGFYGSILFSFIIGFIIGAVRNLFFKCKSSSNLVKIFVVLLYLSVFSLETDPTLFFSNLTDLFLVLAFVFITSILIYFTHVKSRNSISNI</sequence>
<protein>
    <submittedName>
        <fullName evidence="2">Oligosaccharide repeat unit polymerase</fullName>
    </submittedName>
</protein>
<feature type="transmembrane region" description="Helical" evidence="1">
    <location>
        <begin position="344"/>
        <end position="366"/>
    </location>
</feature>
<feature type="transmembrane region" description="Helical" evidence="1">
    <location>
        <begin position="400"/>
        <end position="424"/>
    </location>
</feature>
<gene>
    <name evidence="2" type="ORF">H7U35_13445</name>
</gene>
<feature type="transmembrane region" description="Helical" evidence="1">
    <location>
        <begin position="15"/>
        <end position="33"/>
    </location>
</feature>
<feature type="transmembrane region" description="Helical" evidence="1">
    <location>
        <begin position="154"/>
        <end position="173"/>
    </location>
</feature>
<keyword evidence="1" id="KW-1133">Transmembrane helix</keyword>
<dbReference type="Proteomes" id="UP000766986">
    <property type="component" value="Unassembled WGS sequence"/>
</dbReference>
<organism evidence="2 3">
    <name type="scientific">Mediterranea massiliensis</name>
    <dbReference type="NCBI Taxonomy" id="1841865"/>
    <lineage>
        <taxon>Bacteria</taxon>
        <taxon>Pseudomonadati</taxon>
        <taxon>Bacteroidota</taxon>
        <taxon>Bacteroidia</taxon>
        <taxon>Bacteroidales</taxon>
        <taxon>Bacteroidaceae</taxon>
        <taxon>Mediterranea</taxon>
    </lineage>
</organism>
<comment type="caution">
    <text evidence="2">The sequence shown here is derived from an EMBL/GenBank/DDBJ whole genome shotgun (WGS) entry which is preliminary data.</text>
</comment>
<dbReference type="EMBL" id="JACLYZ010000042">
    <property type="protein sequence ID" value="MBM6736205.1"/>
    <property type="molecule type" value="Genomic_DNA"/>
</dbReference>
<evidence type="ECO:0000256" key="1">
    <source>
        <dbReference type="SAM" id="Phobius"/>
    </source>
</evidence>
<evidence type="ECO:0000313" key="3">
    <source>
        <dbReference type="Proteomes" id="UP000766986"/>
    </source>
</evidence>
<dbReference type="RefSeq" id="WP_205096398.1">
    <property type="nucleotide sequence ID" value="NZ_JACLYZ010000042.1"/>
</dbReference>
<reference evidence="2 3" key="1">
    <citation type="journal article" date="2021" name="Sci. Rep.">
        <title>The distribution of antibiotic resistance genes in chicken gut microbiota commensals.</title>
        <authorList>
            <person name="Juricova H."/>
            <person name="Matiasovicova J."/>
            <person name="Kubasova T."/>
            <person name="Cejkova D."/>
            <person name="Rychlik I."/>
        </authorList>
    </citation>
    <scope>NUCLEOTIDE SEQUENCE [LARGE SCALE GENOMIC DNA]</scope>
    <source>
        <strain evidence="2 3">An772</strain>
    </source>
</reference>
<feature type="transmembrane region" description="Helical" evidence="1">
    <location>
        <begin position="45"/>
        <end position="64"/>
    </location>
</feature>
<feature type="transmembrane region" description="Helical" evidence="1">
    <location>
        <begin position="112"/>
        <end position="134"/>
    </location>
</feature>
<keyword evidence="3" id="KW-1185">Reference proteome</keyword>
<feature type="transmembrane region" description="Helical" evidence="1">
    <location>
        <begin position="291"/>
        <end position="309"/>
    </location>
</feature>
<feature type="transmembrane region" description="Helical" evidence="1">
    <location>
        <begin position="70"/>
        <end position="91"/>
    </location>
</feature>
<accession>A0ABS2E3J0</accession>
<feature type="transmembrane region" description="Helical" evidence="1">
    <location>
        <begin position="202"/>
        <end position="217"/>
    </location>
</feature>
<feature type="transmembrane region" description="Helical" evidence="1">
    <location>
        <begin position="237"/>
        <end position="253"/>
    </location>
</feature>
<feature type="transmembrane region" description="Helical" evidence="1">
    <location>
        <begin position="178"/>
        <end position="196"/>
    </location>
</feature>
<name>A0ABS2E3J0_9BACT</name>
<feature type="transmembrane region" description="Helical" evidence="1">
    <location>
        <begin position="378"/>
        <end position="394"/>
    </location>
</feature>
<evidence type="ECO:0000313" key="2">
    <source>
        <dbReference type="EMBL" id="MBM6736205.1"/>
    </source>
</evidence>